<dbReference type="EMBL" id="CP001043">
    <property type="protein sequence ID" value="ACC71346.1"/>
    <property type="molecule type" value="Genomic_DNA"/>
</dbReference>
<feature type="domain" description="GIY-YIG" evidence="2">
    <location>
        <begin position="1"/>
        <end position="77"/>
    </location>
</feature>
<dbReference type="CDD" id="cd10456">
    <property type="entry name" value="GIY-YIG_UPF0213"/>
    <property type="match status" value="1"/>
</dbReference>
<evidence type="ECO:0000256" key="1">
    <source>
        <dbReference type="ARBA" id="ARBA00007435"/>
    </source>
</evidence>
<protein>
    <submittedName>
        <fullName evidence="3">Excinuclease ABC C subunit domain protein</fullName>
    </submittedName>
</protein>
<dbReference type="RefSeq" id="WP_012401552.1">
    <property type="nucleotide sequence ID" value="NC_010622.1"/>
</dbReference>
<evidence type="ECO:0000259" key="2">
    <source>
        <dbReference type="PROSITE" id="PS50164"/>
    </source>
</evidence>
<dbReference type="Proteomes" id="UP000001192">
    <property type="component" value="Chromosome 1"/>
</dbReference>
<organism evidence="3 4">
    <name type="scientific">Paraburkholderia phymatum (strain DSM 17167 / CIP 108236 / LMG 21445 / STM815)</name>
    <name type="common">Burkholderia phymatum</name>
    <dbReference type="NCBI Taxonomy" id="391038"/>
    <lineage>
        <taxon>Bacteria</taxon>
        <taxon>Pseudomonadati</taxon>
        <taxon>Pseudomonadota</taxon>
        <taxon>Betaproteobacteria</taxon>
        <taxon>Burkholderiales</taxon>
        <taxon>Burkholderiaceae</taxon>
        <taxon>Paraburkholderia</taxon>
    </lineage>
</organism>
<proteinExistence type="inferred from homology"/>
<dbReference type="HOGENOM" id="CLU_135650_0_1_4"/>
<evidence type="ECO:0000313" key="3">
    <source>
        <dbReference type="EMBL" id="ACC71346.1"/>
    </source>
</evidence>
<evidence type="ECO:0000313" key="4">
    <source>
        <dbReference type="Proteomes" id="UP000001192"/>
    </source>
</evidence>
<gene>
    <name evidence="3" type="ordered locus">Bphy_2171</name>
</gene>
<dbReference type="eggNOG" id="COG2827">
    <property type="taxonomic scope" value="Bacteria"/>
</dbReference>
<dbReference type="InterPro" id="IPR050190">
    <property type="entry name" value="UPF0213_domain"/>
</dbReference>
<keyword evidence="4" id="KW-1185">Reference proteome</keyword>
<dbReference type="AlphaFoldDB" id="B2JEN1"/>
<comment type="similarity">
    <text evidence="1">Belongs to the UPF0213 family.</text>
</comment>
<sequence length="110" mass="12056">MPWFLYLIECSDGSVYTGIATDVQARYDKHASGMGARYTRSRKPVRLLASFELADRSSASRAEYRVKQLAPAQKWELASGTRTLESVLPASEHAAQEAAEIAASMDSTQA</sequence>
<dbReference type="Gene3D" id="3.40.1440.10">
    <property type="entry name" value="GIY-YIG endonuclease"/>
    <property type="match status" value="1"/>
</dbReference>
<dbReference type="OrthoDB" id="9797095at2"/>
<dbReference type="PROSITE" id="PS50164">
    <property type="entry name" value="GIY_YIG"/>
    <property type="match status" value="1"/>
</dbReference>
<dbReference type="InterPro" id="IPR000305">
    <property type="entry name" value="GIY-YIG_endonuc"/>
</dbReference>
<dbReference type="InterPro" id="IPR035901">
    <property type="entry name" value="GIY-YIG_endonuc_sf"/>
</dbReference>
<dbReference type="SUPFAM" id="SSF82771">
    <property type="entry name" value="GIY-YIG endonuclease"/>
    <property type="match status" value="1"/>
</dbReference>
<reference evidence="4" key="1">
    <citation type="journal article" date="2014" name="Stand. Genomic Sci.">
        <title>Complete genome sequence of Burkholderia phymatum STM815(T), a broad host range and efficient nitrogen-fixing symbiont of Mimosa species.</title>
        <authorList>
            <person name="Moulin L."/>
            <person name="Klonowska A."/>
            <person name="Caroline B."/>
            <person name="Booth K."/>
            <person name="Vriezen J.A."/>
            <person name="Melkonian R."/>
            <person name="James E.K."/>
            <person name="Young J.P."/>
            <person name="Bena G."/>
            <person name="Hauser L."/>
            <person name="Land M."/>
            <person name="Kyrpides N."/>
            <person name="Bruce D."/>
            <person name="Chain P."/>
            <person name="Copeland A."/>
            <person name="Pitluck S."/>
            <person name="Woyke T."/>
            <person name="Lizotte-Waniewski M."/>
            <person name="Bristow J."/>
            <person name="Riley M."/>
        </authorList>
    </citation>
    <scope>NUCLEOTIDE SEQUENCE [LARGE SCALE GENOMIC DNA]</scope>
    <source>
        <strain evidence="4">DSM 17167 / CIP 108236 / LMG 21445 / STM815</strain>
    </source>
</reference>
<accession>B2JEN1</accession>
<dbReference type="PANTHER" id="PTHR34477:SF1">
    <property type="entry name" value="UPF0213 PROTEIN YHBQ"/>
    <property type="match status" value="1"/>
</dbReference>
<dbReference type="KEGG" id="bph:Bphy_2171"/>
<dbReference type="Pfam" id="PF01541">
    <property type="entry name" value="GIY-YIG"/>
    <property type="match status" value="1"/>
</dbReference>
<name>B2JEN1_PARP8</name>
<dbReference type="STRING" id="391038.Bphy_2171"/>
<dbReference type="PANTHER" id="PTHR34477">
    <property type="entry name" value="UPF0213 PROTEIN YHBQ"/>
    <property type="match status" value="1"/>
</dbReference>